<dbReference type="AlphaFoldDB" id="A0A4Y2SF08"/>
<name>A0A4Y2SF08_ARAVE</name>
<evidence type="ECO:0000313" key="1">
    <source>
        <dbReference type="EMBL" id="GBN85859.1"/>
    </source>
</evidence>
<keyword evidence="2" id="KW-1185">Reference proteome</keyword>
<proteinExistence type="predicted"/>
<dbReference type="EMBL" id="BGPR01020996">
    <property type="protein sequence ID" value="GBN85859.1"/>
    <property type="molecule type" value="Genomic_DNA"/>
</dbReference>
<comment type="caution">
    <text evidence="1">The sequence shown here is derived from an EMBL/GenBank/DDBJ whole genome shotgun (WGS) entry which is preliminary data.</text>
</comment>
<evidence type="ECO:0000313" key="2">
    <source>
        <dbReference type="Proteomes" id="UP000499080"/>
    </source>
</evidence>
<accession>A0A4Y2SF08</accession>
<sequence>MHIAPLFKNCHRSIPLYLELGLVKAPDYEDKVIRVRLDIGLIRERLGKQRVRHYVPENWPAAGTLGATPFGFMLGPRCPCFKEHPAVPQVASYQSEDVQRTVSLTEMEQD</sequence>
<gene>
    <name evidence="1" type="ORF">AVEN_233280_1</name>
</gene>
<reference evidence="1 2" key="1">
    <citation type="journal article" date="2019" name="Sci. Rep.">
        <title>Orb-weaving spider Araneus ventricosus genome elucidates the spidroin gene catalogue.</title>
        <authorList>
            <person name="Kono N."/>
            <person name="Nakamura H."/>
            <person name="Ohtoshi R."/>
            <person name="Moran D.A.P."/>
            <person name="Shinohara A."/>
            <person name="Yoshida Y."/>
            <person name="Fujiwara M."/>
            <person name="Mori M."/>
            <person name="Tomita M."/>
            <person name="Arakawa K."/>
        </authorList>
    </citation>
    <scope>NUCLEOTIDE SEQUENCE [LARGE SCALE GENOMIC DNA]</scope>
</reference>
<organism evidence="1 2">
    <name type="scientific">Araneus ventricosus</name>
    <name type="common">Orbweaver spider</name>
    <name type="synonym">Epeira ventricosa</name>
    <dbReference type="NCBI Taxonomy" id="182803"/>
    <lineage>
        <taxon>Eukaryota</taxon>
        <taxon>Metazoa</taxon>
        <taxon>Ecdysozoa</taxon>
        <taxon>Arthropoda</taxon>
        <taxon>Chelicerata</taxon>
        <taxon>Arachnida</taxon>
        <taxon>Araneae</taxon>
        <taxon>Araneomorphae</taxon>
        <taxon>Entelegynae</taxon>
        <taxon>Araneoidea</taxon>
        <taxon>Araneidae</taxon>
        <taxon>Araneus</taxon>
    </lineage>
</organism>
<protein>
    <submittedName>
        <fullName evidence="1">Uncharacterized protein</fullName>
    </submittedName>
</protein>
<dbReference type="Proteomes" id="UP000499080">
    <property type="component" value="Unassembled WGS sequence"/>
</dbReference>